<evidence type="ECO:0000256" key="4">
    <source>
        <dbReference type="ARBA" id="ARBA00022989"/>
    </source>
</evidence>
<dbReference type="KEGG" id="bcel:BcellWH2_00395"/>
<feature type="transmembrane region" description="Helical" evidence="6">
    <location>
        <begin position="446"/>
        <end position="468"/>
    </location>
</feature>
<evidence type="ECO:0000313" key="8">
    <source>
        <dbReference type="Proteomes" id="UP000061809"/>
    </source>
</evidence>
<keyword evidence="5 6" id="KW-0472">Membrane</keyword>
<dbReference type="InterPro" id="IPR050833">
    <property type="entry name" value="Poly_Biosynth_Transport"/>
</dbReference>
<protein>
    <recommendedName>
        <fullName evidence="9">Lipopolysaccharide biosynthesis protein</fullName>
    </recommendedName>
</protein>
<comment type="subcellular location">
    <subcellularLocation>
        <location evidence="1">Cell membrane</location>
        <topology evidence="1">Multi-pass membrane protein</topology>
    </subcellularLocation>
</comment>
<dbReference type="AlphaFoldDB" id="A0A0P0GHX0"/>
<feature type="transmembrane region" description="Helical" evidence="6">
    <location>
        <begin position="195"/>
        <end position="217"/>
    </location>
</feature>
<dbReference type="GO" id="GO:0005886">
    <property type="term" value="C:plasma membrane"/>
    <property type="evidence" value="ECO:0007669"/>
    <property type="project" value="UniProtKB-SubCell"/>
</dbReference>
<feature type="transmembrane region" description="Helical" evidence="6">
    <location>
        <begin position="24"/>
        <end position="41"/>
    </location>
</feature>
<dbReference type="PANTHER" id="PTHR30250">
    <property type="entry name" value="PST FAMILY PREDICTED COLANIC ACID TRANSPORTER"/>
    <property type="match status" value="1"/>
</dbReference>
<feature type="transmembrane region" description="Helical" evidence="6">
    <location>
        <begin position="325"/>
        <end position="348"/>
    </location>
</feature>
<evidence type="ECO:0008006" key="9">
    <source>
        <dbReference type="Google" id="ProtNLM"/>
    </source>
</evidence>
<reference evidence="7 8" key="1">
    <citation type="journal article" date="2015" name="Science">
        <title>Genetic determinants of in vivo fitness and diet responsiveness in multiple human gut Bacteroides.</title>
        <authorList>
            <person name="Wu M."/>
            <person name="McNulty N.P."/>
            <person name="Rodionov D.A."/>
            <person name="Khoroshkin M.S."/>
            <person name="Griffin N.W."/>
            <person name="Cheng J."/>
            <person name="Latreille P."/>
            <person name="Kerstetter R.A."/>
            <person name="Terrapon N."/>
            <person name="Henrissat B."/>
            <person name="Osterman A.L."/>
            <person name="Gordon J.I."/>
        </authorList>
    </citation>
    <scope>NUCLEOTIDE SEQUENCE [LARGE SCALE GENOMIC DNA]</scope>
    <source>
        <strain evidence="7 8">WH2</strain>
    </source>
</reference>
<feature type="transmembrane region" description="Helical" evidence="6">
    <location>
        <begin position="391"/>
        <end position="411"/>
    </location>
</feature>
<evidence type="ECO:0000256" key="3">
    <source>
        <dbReference type="ARBA" id="ARBA00022692"/>
    </source>
</evidence>
<organism evidence="7 8">
    <name type="scientific">Bacteroides cellulosilyticus</name>
    <dbReference type="NCBI Taxonomy" id="246787"/>
    <lineage>
        <taxon>Bacteria</taxon>
        <taxon>Pseudomonadati</taxon>
        <taxon>Bacteroidota</taxon>
        <taxon>Bacteroidia</taxon>
        <taxon>Bacteroidales</taxon>
        <taxon>Bacteroidaceae</taxon>
        <taxon>Bacteroides</taxon>
    </lineage>
</organism>
<keyword evidence="2" id="KW-1003">Cell membrane</keyword>
<evidence type="ECO:0000256" key="6">
    <source>
        <dbReference type="SAM" id="Phobius"/>
    </source>
</evidence>
<dbReference type="EMBL" id="CP012801">
    <property type="protein sequence ID" value="ALJ57670.1"/>
    <property type="molecule type" value="Genomic_DNA"/>
</dbReference>
<feature type="transmembrane region" description="Helical" evidence="6">
    <location>
        <begin position="417"/>
        <end position="434"/>
    </location>
</feature>
<evidence type="ECO:0000313" key="7">
    <source>
        <dbReference type="EMBL" id="ALJ57670.1"/>
    </source>
</evidence>
<keyword evidence="3 6" id="KW-0812">Transmembrane</keyword>
<dbReference type="PANTHER" id="PTHR30250:SF26">
    <property type="entry name" value="PSMA PROTEIN"/>
    <property type="match status" value="1"/>
</dbReference>
<evidence type="ECO:0000256" key="5">
    <source>
        <dbReference type="ARBA" id="ARBA00023136"/>
    </source>
</evidence>
<feature type="transmembrane region" description="Helical" evidence="6">
    <location>
        <begin position="53"/>
        <end position="77"/>
    </location>
</feature>
<feature type="transmembrane region" description="Helical" evidence="6">
    <location>
        <begin position="169"/>
        <end position="189"/>
    </location>
</feature>
<proteinExistence type="predicted"/>
<evidence type="ECO:0000256" key="1">
    <source>
        <dbReference type="ARBA" id="ARBA00004651"/>
    </source>
</evidence>
<feature type="transmembrane region" description="Helical" evidence="6">
    <location>
        <begin position="97"/>
        <end position="123"/>
    </location>
</feature>
<feature type="transmembrane region" description="Helical" evidence="6">
    <location>
        <begin position="474"/>
        <end position="498"/>
    </location>
</feature>
<name>A0A0P0GHX0_9BACE</name>
<sequence length="518" mass="58604">MCTHVSGCLFMSSINNKRIAKNTLFLYFRMLLIMLVTLYTSRIVLKALGIGDFGIYNVVAGFVSMLSFLNTSIANGFQRFFNFELGKEQIGKVKRMFSVSLSIQIGLSLLILLLAETVGLWFLNASMNIPSDRIIAANWVYQSAVFMLIITLFRAPYDAIVIANEKMEFYAYIGICEVLFKFLIVYFLVKISYDLLICYAILMLLVTGGIFICYIFFAHKRFAYLRFSPVVDRGVMKQMLGFSGWNILGSLAHLMKEQGANILLNIFFGPTVNAARGIAFQIQSGVTVFVGNFQLAARPQMIKSYAASDIFGLISLFYRISRFSFLLLWLMALPLLFKIDFILSLWLGEDIPPLSALFSILSLLIALTESFASPLTTVVHATGRMRKFQMICSSIILFIVPLSYVVLKIGFQPESVMYVSLFVLVMVHVVRLYLLKELISYSVREYVTCVLFPCVKVAIFTLLIAYVVNYQLGGAILSIFQILLTLLLTAIILVFVGLNVEERGSIFQLVRNYYEKFK</sequence>
<accession>A0A0P0GHX0</accession>
<feature type="transmembrane region" description="Helical" evidence="6">
    <location>
        <begin position="135"/>
        <end position="157"/>
    </location>
</feature>
<dbReference type="PATRIC" id="fig|246787.4.peg.417"/>
<keyword evidence="4 6" id="KW-1133">Transmembrane helix</keyword>
<evidence type="ECO:0000256" key="2">
    <source>
        <dbReference type="ARBA" id="ARBA00022475"/>
    </source>
</evidence>
<dbReference type="Proteomes" id="UP000061809">
    <property type="component" value="Chromosome"/>
</dbReference>
<gene>
    <name evidence="7" type="ORF">BcellWH2_00395</name>
</gene>
<feature type="transmembrane region" description="Helical" evidence="6">
    <location>
        <begin position="354"/>
        <end position="379"/>
    </location>
</feature>